<evidence type="ECO:0000256" key="2">
    <source>
        <dbReference type="ARBA" id="ARBA00023125"/>
    </source>
</evidence>
<name>A0A8H9IUK1_9PSEU</name>
<evidence type="ECO:0000259" key="5">
    <source>
        <dbReference type="PROSITE" id="PS50110"/>
    </source>
</evidence>
<feature type="modified residue" description="4-aspartylphosphate" evidence="3">
    <location>
        <position position="60"/>
    </location>
</feature>
<dbReference type="Pfam" id="PF00196">
    <property type="entry name" value="GerE"/>
    <property type="match status" value="1"/>
</dbReference>
<dbReference type="PROSITE" id="PS50110">
    <property type="entry name" value="RESPONSE_REGULATORY"/>
    <property type="match status" value="1"/>
</dbReference>
<accession>A0A8H9IUK1</accession>
<dbReference type="GO" id="GO:0000160">
    <property type="term" value="P:phosphorelay signal transduction system"/>
    <property type="evidence" value="ECO:0007669"/>
    <property type="project" value="InterPro"/>
</dbReference>
<dbReference type="GO" id="GO:0003677">
    <property type="term" value="F:DNA binding"/>
    <property type="evidence" value="ECO:0007669"/>
    <property type="project" value="UniProtKB-KW"/>
</dbReference>
<sequence>MNDSGNEISVFVVDRHRLFRQGIIQILSVEDDIRVVGECGLGKDAVALVGRVRPDVVLLDSDRSGARAAGMVRGLLVTSPGSKVVVVTVHDDPRLVGTLIAAGANAYVLKDATREELLTTLRSVHRDAGHVVVSVPRETLTGMHELDRTLLSRREKEVLALVAGGMRNSEIASELYISEGTVKRHLTNAYTKLGAESRINAVKKAISLGIVSVNDLFEANEEVLDE</sequence>
<dbReference type="SMART" id="SM00448">
    <property type="entry name" value="REC"/>
    <property type="match status" value="1"/>
</dbReference>
<dbReference type="PROSITE" id="PS00622">
    <property type="entry name" value="HTH_LUXR_1"/>
    <property type="match status" value="1"/>
</dbReference>
<dbReference type="InterPro" id="IPR000792">
    <property type="entry name" value="Tscrpt_reg_LuxR_C"/>
</dbReference>
<reference evidence="6" key="1">
    <citation type="journal article" date="2014" name="Int. J. Syst. Evol. Microbiol.">
        <title>Complete genome sequence of Corynebacterium casei LMG S-19264T (=DSM 44701T), isolated from a smear-ripened cheese.</title>
        <authorList>
            <consortium name="US DOE Joint Genome Institute (JGI-PGF)"/>
            <person name="Walter F."/>
            <person name="Albersmeier A."/>
            <person name="Kalinowski J."/>
            <person name="Ruckert C."/>
        </authorList>
    </citation>
    <scope>NUCLEOTIDE SEQUENCE</scope>
    <source>
        <strain evidence="6">CGMCC 4.7679</strain>
    </source>
</reference>
<dbReference type="SUPFAM" id="SSF52172">
    <property type="entry name" value="CheY-like"/>
    <property type="match status" value="1"/>
</dbReference>
<evidence type="ECO:0000256" key="3">
    <source>
        <dbReference type="PROSITE-ProRule" id="PRU00169"/>
    </source>
</evidence>
<dbReference type="PANTHER" id="PTHR43214">
    <property type="entry name" value="TWO-COMPONENT RESPONSE REGULATOR"/>
    <property type="match status" value="1"/>
</dbReference>
<dbReference type="InterPro" id="IPR001789">
    <property type="entry name" value="Sig_transdc_resp-reg_receiver"/>
</dbReference>
<evidence type="ECO:0000259" key="4">
    <source>
        <dbReference type="PROSITE" id="PS50043"/>
    </source>
</evidence>
<dbReference type="GO" id="GO:0006355">
    <property type="term" value="P:regulation of DNA-templated transcription"/>
    <property type="evidence" value="ECO:0007669"/>
    <property type="project" value="InterPro"/>
</dbReference>
<feature type="domain" description="Response regulatory" evidence="5">
    <location>
        <begin position="9"/>
        <end position="125"/>
    </location>
</feature>
<dbReference type="Proteomes" id="UP000658656">
    <property type="component" value="Unassembled WGS sequence"/>
</dbReference>
<dbReference type="Gene3D" id="3.40.50.2300">
    <property type="match status" value="1"/>
</dbReference>
<dbReference type="InterPro" id="IPR058245">
    <property type="entry name" value="NreC/VraR/RcsB-like_REC"/>
</dbReference>
<keyword evidence="1 3" id="KW-0597">Phosphoprotein</keyword>
<dbReference type="InterPro" id="IPR016032">
    <property type="entry name" value="Sig_transdc_resp-reg_C-effctor"/>
</dbReference>
<dbReference type="AlphaFoldDB" id="A0A8H9IUK1"/>
<dbReference type="PROSITE" id="PS50043">
    <property type="entry name" value="HTH_LUXR_2"/>
    <property type="match status" value="1"/>
</dbReference>
<protein>
    <submittedName>
        <fullName evidence="6">DNA-binding response regulator</fullName>
    </submittedName>
</protein>
<dbReference type="SUPFAM" id="SSF46894">
    <property type="entry name" value="C-terminal effector domain of the bipartite response regulators"/>
    <property type="match status" value="1"/>
</dbReference>
<dbReference type="PANTHER" id="PTHR43214:SF43">
    <property type="entry name" value="TWO-COMPONENT RESPONSE REGULATOR"/>
    <property type="match status" value="1"/>
</dbReference>
<gene>
    <name evidence="6" type="ORF">GCM10017566_30330</name>
</gene>
<dbReference type="OrthoDB" id="9808843at2"/>
<keyword evidence="2 6" id="KW-0238">DNA-binding</keyword>
<dbReference type="EMBL" id="BNAV01000003">
    <property type="protein sequence ID" value="GHF54745.1"/>
    <property type="molecule type" value="Genomic_DNA"/>
</dbReference>
<dbReference type="InterPro" id="IPR039420">
    <property type="entry name" value="WalR-like"/>
</dbReference>
<feature type="domain" description="HTH luxR-type" evidence="4">
    <location>
        <begin position="144"/>
        <end position="209"/>
    </location>
</feature>
<comment type="caution">
    <text evidence="6">The sequence shown here is derived from an EMBL/GenBank/DDBJ whole genome shotgun (WGS) entry which is preliminary data.</text>
</comment>
<organism evidence="6 7">
    <name type="scientific">Amycolatopsis bartoniae</name>
    <dbReference type="NCBI Taxonomy" id="941986"/>
    <lineage>
        <taxon>Bacteria</taxon>
        <taxon>Bacillati</taxon>
        <taxon>Actinomycetota</taxon>
        <taxon>Actinomycetes</taxon>
        <taxon>Pseudonocardiales</taxon>
        <taxon>Pseudonocardiaceae</taxon>
        <taxon>Amycolatopsis</taxon>
    </lineage>
</organism>
<evidence type="ECO:0000256" key="1">
    <source>
        <dbReference type="ARBA" id="ARBA00022553"/>
    </source>
</evidence>
<dbReference type="Pfam" id="PF00072">
    <property type="entry name" value="Response_reg"/>
    <property type="match status" value="1"/>
</dbReference>
<proteinExistence type="predicted"/>
<dbReference type="CDD" id="cd06170">
    <property type="entry name" value="LuxR_C_like"/>
    <property type="match status" value="1"/>
</dbReference>
<dbReference type="CDD" id="cd17535">
    <property type="entry name" value="REC_NarL-like"/>
    <property type="match status" value="1"/>
</dbReference>
<dbReference type="PRINTS" id="PR00038">
    <property type="entry name" value="HTHLUXR"/>
</dbReference>
<keyword evidence="7" id="KW-1185">Reference proteome</keyword>
<reference evidence="6" key="2">
    <citation type="submission" date="2020-09" db="EMBL/GenBank/DDBJ databases">
        <authorList>
            <person name="Sun Q."/>
            <person name="Zhou Y."/>
        </authorList>
    </citation>
    <scope>NUCLEOTIDE SEQUENCE</scope>
    <source>
        <strain evidence="6">CGMCC 4.7679</strain>
    </source>
</reference>
<dbReference type="InterPro" id="IPR011006">
    <property type="entry name" value="CheY-like_superfamily"/>
</dbReference>
<dbReference type="RefSeq" id="WP_145935422.1">
    <property type="nucleotide sequence ID" value="NZ_BNAV01000003.1"/>
</dbReference>
<dbReference type="SMART" id="SM00421">
    <property type="entry name" value="HTH_LUXR"/>
    <property type="match status" value="1"/>
</dbReference>
<evidence type="ECO:0000313" key="7">
    <source>
        <dbReference type="Proteomes" id="UP000658656"/>
    </source>
</evidence>
<evidence type="ECO:0000313" key="6">
    <source>
        <dbReference type="EMBL" id="GHF54745.1"/>
    </source>
</evidence>